<evidence type="ECO:0000313" key="1">
    <source>
        <dbReference type="EMBL" id="KAI8015960.1"/>
    </source>
</evidence>
<name>A0ACC0HTZ9_9ERIC</name>
<keyword evidence="2" id="KW-1185">Reference proteome</keyword>
<dbReference type="Proteomes" id="UP001060215">
    <property type="component" value="Chromosome 4"/>
</dbReference>
<reference evidence="1 2" key="1">
    <citation type="journal article" date="2022" name="Plant J.">
        <title>Chromosome-level genome of Camellia lanceoleosa provides a valuable resource for understanding genome evolution and self-incompatibility.</title>
        <authorList>
            <person name="Gong W."/>
            <person name="Xiao S."/>
            <person name="Wang L."/>
            <person name="Liao Z."/>
            <person name="Chang Y."/>
            <person name="Mo W."/>
            <person name="Hu G."/>
            <person name="Li W."/>
            <person name="Zhao G."/>
            <person name="Zhu H."/>
            <person name="Hu X."/>
            <person name="Ji K."/>
            <person name="Xiang X."/>
            <person name="Song Q."/>
            <person name="Yuan D."/>
            <person name="Jin S."/>
            <person name="Zhang L."/>
        </authorList>
    </citation>
    <scope>NUCLEOTIDE SEQUENCE [LARGE SCALE GENOMIC DNA]</scope>
    <source>
        <strain evidence="1">SQ_2022a</strain>
    </source>
</reference>
<evidence type="ECO:0000313" key="2">
    <source>
        <dbReference type="Proteomes" id="UP001060215"/>
    </source>
</evidence>
<organism evidence="1 2">
    <name type="scientific">Camellia lanceoleosa</name>
    <dbReference type="NCBI Taxonomy" id="1840588"/>
    <lineage>
        <taxon>Eukaryota</taxon>
        <taxon>Viridiplantae</taxon>
        <taxon>Streptophyta</taxon>
        <taxon>Embryophyta</taxon>
        <taxon>Tracheophyta</taxon>
        <taxon>Spermatophyta</taxon>
        <taxon>Magnoliopsida</taxon>
        <taxon>eudicotyledons</taxon>
        <taxon>Gunneridae</taxon>
        <taxon>Pentapetalae</taxon>
        <taxon>asterids</taxon>
        <taxon>Ericales</taxon>
        <taxon>Theaceae</taxon>
        <taxon>Camellia</taxon>
    </lineage>
</organism>
<protein>
    <submittedName>
        <fullName evidence="1">Uncharacterized protein</fullName>
    </submittedName>
</protein>
<gene>
    <name evidence="1" type="ORF">LOK49_LG05G00977</name>
</gene>
<dbReference type="EMBL" id="CM045761">
    <property type="protein sequence ID" value="KAI8015960.1"/>
    <property type="molecule type" value="Genomic_DNA"/>
</dbReference>
<sequence length="170" mass="19195">MGNCLVMQEKLIIKVMKTDGKVLEYKAPLKAHQVLSDFAGHAISETLPVLRHLHPDDNMAGGHLYYLLPLPPPPAPAVAEKKRVRFANPEVEVGQESGVVRIKLVISKQELEVMLRKGGFSIDEMVYDQLKRKQISLDDQKDHEFDDHVVDDDDHDDGWKPVLESIPEVN</sequence>
<accession>A0ACC0HTZ9</accession>
<comment type="caution">
    <text evidence="1">The sequence shown here is derived from an EMBL/GenBank/DDBJ whole genome shotgun (WGS) entry which is preliminary data.</text>
</comment>
<proteinExistence type="predicted"/>